<sequence length="74" mass="8583">MWYEILPSAAVIAGCLMVPSLVDRPLCWLFDGKPYRRTLWKWETRCDAMRDERLTGTPYKTIGLEGIPDEPQKP</sequence>
<dbReference type="Pfam" id="PF15879">
    <property type="entry name" value="MWFE"/>
    <property type="match status" value="1"/>
</dbReference>
<protein>
    <submittedName>
        <fullName evidence="1">Putative nadh-ubiquinone oxidoreductase</fullName>
    </submittedName>
</protein>
<dbReference type="EMBL" id="GBBK01005064">
    <property type="protein sequence ID" value="JAC19418.1"/>
    <property type="molecule type" value="mRNA"/>
</dbReference>
<evidence type="ECO:0000313" key="1">
    <source>
        <dbReference type="EMBL" id="JAC19418.1"/>
    </source>
</evidence>
<proteinExistence type="evidence at transcript level"/>
<name>A0A023FER9_AMBCJ</name>
<organism evidence="1">
    <name type="scientific">Amblyomma cajennense</name>
    <name type="common">Cayenne tick</name>
    <name type="synonym">Acarus cajennensis</name>
    <dbReference type="NCBI Taxonomy" id="34607"/>
    <lineage>
        <taxon>Eukaryota</taxon>
        <taxon>Metazoa</taxon>
        <taxon>Ecdysozoa</taxon>
        <taxon>Arthropoda</taxon>
        <taxon>Chelicerata</taxon>
        <taxon>Arachnida</taxon>
        <taxon>Acari</taxon>
        <taxon>Parasitiformes</taxon>
        <taxon>Ixodida</taxon>
        <taxon>Ixodoidea</taxon>
        <taxon>Ixodidae</taxon>
        <taxon>Amblyomminae</taxon>
        <taxon>Amblyomma</taxon>
    </lineage>
</organism>
<keyword evidence="1" id="KW-0830">Ubiquinone</keyword>
<dbReference type="InterPro" id="IPR017384">
    <property type="entry name" value="NADH_Ub_cplx-1_asu_su-1"/>
</dbReference>
<reference evidence="1" key="1">
    <citation type="submission" date="2014-03" db="EMBL/GenBank/DDBJ databases">
        <title>The sialotranscriptome of Amblyomma triste, Amblyomma parvum and Amblyomma cajennense ticks, uncovered by 454-based RNA-seq.</title>
        <authorList>
            <person name="Garcia G.R."/>
            <person name="Gardinassi L.G."/>
            <person name="Ribeiro J.M."/>
            <person name="Anatriello E."/>
            <person name="Ferreira B.R."/>
            <person name="Moreira H.N."/>
            <person name="Mafra C."/>
            <person name="Olegario M.M."/>
            <person name="Szabo P.J."/>
            <person name="Miranda-Santos I.K."/>
            <person name="Maruyama S.R."/>
        </authorList>
    </citation>
    <scope>NUCLEOTIDE SEQUENCE</scope>
    <source>
        <strain evidence="1">Uberlandia</strain>
        <tissue evidence="1">Salivary glands</tissue>
    </source>
</reference>
<dbReference type="AlphaFoldDB" id="A0A023FER9"/>
<accession>A0A023FER9</accession>